<dbReference type="AlphaFoldDB" id="A0A3N0C7M0"/>
<keyword evidence="1" id="KW-1133">Transmembrane helix</keyword>
<reference evidence="2 3" key="1">
    <citation type="submission" date="2018-10" db="EMBL/GenBank/DDBJ databases">
        <title>Genome sequencing of Arthrobacter oryzae TNB02.</title>
        <authorList>
            <person name="Cho Y.-J."/>
            <person name="Cho A."/>
            <person name="Kim O.-S."/>
        </authorList>
    </citation>
    <scope>NUCLEOTIDE SEQUENCE [LARGE SCALE GENOMIC DNA]</scope>
    <source>
        <strain evidence="2 3">TNB02</strain>
    </source>
</reference>
<keyword evidence="1" id="KW-0472">Membrane</keyword>
<dbReference type="Proteomes" id="UP000273807">
    <property type="component" value="Unassembled WGS sequence"/>
</dbReference>
<organism evidence="2 3">
    <name type="scientific">Arthrobacter oryzae</name>
    <dbReference type="NCBI Taxonomy" id="409290"/>
    <lineage>
        <taxon>Bacteria</taxon>
        <taxon>Bacillati</taxon>
        <taxon>Actinomycetota</taxon>
        <taxon>Actinomycetes</taxon>
        <taxon>Micrococcales</taxon>
        <taxon>Micrococcaceae</taxon>
        <taxon>Arthrobacter</taxon>
    </lineage>
</organism>
<evidence type="ECO:0000313" key="3">
    <source>
        <dbReference type="Proteomes" id="UP000273807"/>
    </source>
</evidence>
<protein>
    <submittedName>
        <fullName evidence="2">Uncharacterized protein</fullName>
    </submittedName>
</protein>
<proteinExistence type="predicted"/>
<dbReference type="EMBL" id="RBED01000059">
    <property type="protein sequence ID" value="RNL58829.1"/>
    <property type="molecule type" value="Genomic_DNA"/>
</dbReference>
<comment type="caution">
    <text evidence="2">The sequence shown here is derived from an EMBL/GenBank/DDBJ whole genome shotgun (WGS) entry which is preliminary data.</text>
</comment>
<name>A0A3N0C7M0_9MICC</name>
<gene>
    <name evidence="2" type="ORF">D7003_03115</name>
</gene>
<evidence type="ECO:0000313" key="2">
    <source>
        <dbReference type="EMBL" id="RNL58829.1"/>
    </source>
</evidence>
<sequence>MIAVVLAINFVAVSMLLLPFRGVVVRDIVGPIRLWHALGLSLAGTFAGCMTGYFRPLPHSRVAR</sequence>
<evidence type="ECO:0000256" key="1">
    <source>
        <dbReference type="SAM" id="Phobius"/>
    </source>
</evidence>
<feature type="transmembrane region" description="Helical" evidence="1">
    <location>
        <begin position="32"/>
        <end position="54"/>
    </location>
</feature>
<keyword evidence="1" id="KW-0812">Transmembrane</keyword>
<accession>A0A3N0C7M0</accession>
<keyword evidence="3" id="KW-1185">Reference proteome</keyword>